<dbReference type="OrthoDB" id="9808275at2"/>
<reference evidence="12 13" key="1">
    <citation type="submission" date="2018-06" db="EMBL/GenBank/DDBJ databases">
        <title>Genomic Encyclopedia of Archaeal and Bacterial Type Strains, Phase II (KMG-II): from individual species to whole genera.</title>
        <authorList>
            <person name="Goeker M."/>
        </authorList>
    </citation>
    <scope>NUCLEOTIDE SEQUENCE [LARGE SCALE GENOMIC DNA]</scope>
    <source>
        <strain evidence="12 13">ATCC BAA-1881</strain>
    </source>
</reference>
<dbReference type="InterPro" id="IPR015955">
    <property type="entry name" value="Lactate_DH/Glyco_Ohase_4_C"/>
</dbReference>
<feature type="binding site" evidence="8">
    <location>
        <position position="168"/>
    </location>
    <ligand>
        <name>Mn(2+)</name>
        <dbReference type="ChEBI" id="CHEBI:29035"/>
    </ligand>
</feature>
<dbReference type="PRINTS" id="PR00732">
    <property type="entry name" value="GLHYDRLASE4"/>
</dbReference>
<dbReference type="Gene3D" id="3.90.110.10">
    <property type="entry name" value="Lactate dehydrogenase/glycoside hydrolase, family 4, C-terminal"/>
    <property type="match status" value="1"/>
</dbReference>
<evidence type="ECO:0000256" key="5">
    <source>
        <dbReference type="ARBA" id="ARBA00023211"/>
    </source>
</evidence>
<evidence type="ECO:0000256" key="4">
    <source>
        <dbReference type="ARBA" id="ARBA00023027"/>
    </source>
</evidence>
<keyword evidence="8" id="KW-0533">Nickel</keyword>
<dbReference type="AlphaFoldDB" id="A0A326U9F4"/>
<comment type="caution">
    <text evidence="12">The sequence shown here is derived from an EMBL/GenBank/DDBJ whole genome shotgun (WGS) entry which is preliminary data.</text>
</comment>
<gene>
    <name evidence="12" type="ORF">EI42_01368</name>
</gene>
<feature type="site" description="Increases basicity of active site Tyr" evidence="9">
    <location>
        <position position="109"/>
    </location>
</feature>
<dbReference type="RefSeq" id="WP_111320175.1">
    <property type="nucleotide sequence ID" value="NZ_BIFX01000001.1"/>
</dbReference>
<keyword evidence="6 10" id="KW-0326">Glycosidase</keyword>
<dbReference type="GO" id="GO:0004553">
    <property type="term" value="F:hydrolase activity, hydrolyzing O-glycosyl compounds"/>
    <property type="evidence" value="ECO:0007669"/>
    <property type="project" value="InterPro"/>
</dbReference>
<protein>
    <submittedName>
        <fullName evidence="12">6-phospho-beta-glucosidase</fullName>
    </submittedName>
</protein>
<keyword evidence="4 10" id="KW-0520">NAD</keyword>
<dbReference type="InterPro" id="IPR022616">
    <property type="entry name" value="Glyco_hydro_4_C"/>
</dbReference>
<keyword evidence="8" id="KW-0170">Cobalt</keyword>
<dbReference type="PANTHER" id="PTHR32092:SF5">
    <property type="entry name" value="6-PHOSPHO-BETA-GLUCOSIDASE"/>
    <property type="match status" value="1"/>
</dbReference>
<accession>A0A326U9F4</accession>
<keyword evidence="8" id="KW-0408">Iron</keyword>
<comment type="similarity">
    <text evidence="1 10">Belongs to the glycosyl hydrolase 4 family.</text>
</comment>
<dbReference type="Pfam" id="PF02056">
    <property type="entry name" value="Glyco_hydro_4"/>
    <property type="match status" value="1"/>
</dbReference>
<keyword evidence="5 8" id="KW-0464">Manganese</keyword>
<dbReference type="SUPFAM" id="SSF56327">
    <property type="entry name" value="LDH C-terminal domain-like"/>
    <property type="match status" value="1"/>
</dbReference>
<dbReference type="GO" id="GO:0046872">
    <property type="term" value="F:metal ion binding"/>
    <property type="evidence" value="ECO:0007669"/>
    <property type="project" value="UniProtKB-KW"/>
</dbReference>
<dbReference type="Pfam" id="PF11975">
    <property type="entry name" value="Glyco_hydro_4C"/>
    <property type="match status" value="1"/>
</dbReference>
<dbReference type="EMBL" id="QKUF01000003">
    <property type="protein sequence ID" value="PZW32826.1"/>
    <property type="molecule type" value="Genomic_DNA"/>
</dbReference>
<dbReference type="Proteomes" id="UP000248806">
    <property type="component" value="Unassembled WGS sequence"/>
</dbReference>
<dbReference type="InterPro" id="IPR036291">
    <property type="entry name" value="NAD(P)-bd_dom_sf"/>
</dbReference>
<evidence type="ECO:0000313" key="12">
    <source>
        <dbReference type="EMBL" id="PZW32826.1"/>
    </source>
</evidence>
<evidence type="ECO:0000256" key="7">
    <source>
        <dbReference type="PIRSR" id="PIRSR601088-2"/>
    </source>
</evidence>
<evidence type="ECO:0000256" key="9">
    <source>
        <dbReference type="PIRSR" id="PIRSR601088-4"/>
    </source>
</evidence>
<comment type="cofactor">
    <cofactor evidence="10">
        <name>NAD(+)</name>
        <dbReference type="ChEBI" id="CHEBI:57540"/>
    </cofactor>
    <text evidence="10">Binds 1 NAD(+) per subunit.</text>
</comment>
<organism evidence="12 13">
    <name type="scientific">Thermosporothrix hazakensis</name>
    <dbReference type="NCBI Taxonomy" id="644383"/>
    <lineage>
        <taxon>Bacteria</taxon>
        <taxon>Bacillati</taxon>
        <taxon>Chloroflexota</taxon>
        <taxon>Ktedonobacteria</taxon>
        <taxon>Ktedonobacterales</taxon>
        <taxon>Thermosporotrichaceae</taxon>
        <taxon>Thermosporothrix</taxon>
    </lineage>
</organism>
<feature type="binding site" evidence="8">
    <location>
        <position position="198"/>
    </location>
    <ligand>
        <name>Mn(2+)</name>
        <dbReference type="ChEBI" id="CHEBI:29035"/>
    </ligand>
</feature>
<evidence type="ECO:0000256" key="6">
    <source>
        <dbReference type="ARBA" id="ARBA00023295"/>
    </source>
</evidence>
<proteinExistence type="inferred from homology"/>
<dbReference type="Gene3D" id="3.40.50.720">
    <property type="entry name" value="NAD(P)-binding Rossmann-like Domain"/>
    <property type="match status" value="1"/>
</dbReference>
<dbReference type="PANTHER" id="PTHR32092">
    <property type="entry name" value="6-PHOSPHO-BETA-GLUCOSIDASE-RELATED"/>
    <property type="match status" value="1"/>
</dbReference>
<dbReference type="GO" id="GO:0016616">
    <property type="term" value="F:oxidoreductase activity, acting on the CH-OH group of donors, NAD or NADP as acceptor"/>
    <property type="evidence" value="ECO:0007669"/>
    <property type="project" value="InterPro"/>
</dbReference>
<dbReference type="InterPro" id="IPR001088">
    <property type="entry name" value="Glyco_hydro_4"/>
</dbReference>
<evidence type="ECO:0000256" key="1">
    <source>
        <dbReference type="ARBA" id="ARBA00010141"/>
    </source>
</evidence>
<dbReference type="SUPFAM" id="SSF51735">
    <property type="entry name" value="NAD(P)-binding Rossmann-fold domains"/>
    <property type="match status" value="1"/>
</dbReference>
<keyword evidence="3 10" id="KW-0378">Hydrolase</keyword>
<name>A0A326U9F4_THEHA</name>
<keyword evidence="13" id="KW-1185">Reference proteome</keyword>
<sequence length="435" mass="48694">MARIKFAYIGGGSTRAAGTMASFMEQGENFNGSEVVLIDLNEDTLKVVQKISEKLARAKGLDIKVSITTDRREGLKDCDAVLTSYRPGGFEARYLDESIPLKHGIIGQETQGPGGFFMALRSLHIMKGIIQDMEEVCPNARLFNYTNPINLISQAVTKHSSIPTISFCEGPIVTNAGYASWAGLDPEKLDAVSIGLNHGSWTVRHLYEGQDFIPMLAEAYERKRQNGELEQTSPWMRRLVELAIQAESLPSHYFQYYYFTNEIYQELLNKPTTRAQDIMASVPDYWAHYREEAEKEVPHLDPARSRGGIHELELALDVMDAIYNDRKEVWYVNVPNNGAIKELPDDLVVELVGFVDKNGVQPLQQGALPRHLSGLVKELGEYQYLTAEAAWAGTRKDAIKALASNPLVRSFAKAEALYDEMAAAHKAYLPERLLH</sequence>
<feature type="binding site" evidence="7">
    <location>
        <position position="147"/>
    </location>
    <ligand>
        <name>substrate</name>
    </ligand>
</feature>
<feature type="binding site" evidence="7">
    <location>
        <position position="93"/>
    </location>
    <ligand>
        <name>substrate</name>
    </ligand>
</feature>
<evidence type="ECO:0000256" key="8">
    <source>
        <dbReference type="PIRSR" id="PIRSR601088-3"/>
    </source>
</evidence>
<keyword evidence="2 8" id="KW-0479">Metal-binding</keyword>
<dbReference type="GO" id="GO:0005975">
    <property type="term" value="P:carbohydrate metabolic process"/>
    <property type="evidence" value="ECO:0007669"/>
    <property type="project" value="InterPro"/>
</dbReference>
<evidence type="ECO:0000259" key="11">
    <source>
        <dbReference type="Pfam" id="PF11975"/>
    </source>
</evidence>
<evidence type="ECO:0000256" key="2">
    <source>
        <dbReference type="ARBA" id="ARBA00022723"/>
    </source>
</evidence>
<evidence type="ECO:0000256" key="3">
    <source>
        <dbReference type="ARBA" id="ARBA00022801"/>
    </source>
</evidence>
<evidence type="ECO:0000256" key="10">
    <source>
        <dbReference type="RuleBase" id="RU361152"/>
    </source>
</evidence>
<evidence type="ECO:0000313" key="13">
    <source>
        <dbReference type="Proteomes" id="UP000248806"/>
    </source>
</evidence>
<feature type="domain" description="Glycosyl hydrolase family 4 C-terminal" evidence="11">
    <location>
        <begin position="194"/>
        <end position="408"/>
    </location>
</feature>